<feature type="transmembrane region" description="Helical" evidence="1">
    <location>
        <begin position="343"/>
        <end position="362"/>
    </location>
</feature>
<organism evidence="2 3">
    <name type="scientific">Marinicella pacifica</name>
    <dbReference type="NCBI Taxonomy" id="1171543"/>
    <lineage>
        <taxon>Bacteria</taxon>
        <taxon>Pseudomonadati</taxon>
        <taxon>Pseudomonadota</taxon>
        <taxon>Gammaproteobacteria</taxon>
        <taxon>Lysobacterales</taxon>
        <taxon>Marinicellaceae</taxon>
        <taxon>Marinicella</taxon>
    </lineage>
</organism>
<dbReference type="InterPro" id="IPR011044">
    <property type="entry name" value="Quino_amine_DH_bsu"/>
</dbReference>
<accession>A0A917CP78</accession>
<keyword evidence="1" id="KW-0472">Membrane</keyword>
<reference evidence="2" key="1">
    <citation type="journal article" date="2014" name="Int. J. Syst. Evol. Microbiol.">
        <title>Complete genome sequence of Corynebacterium casei LMG S-19264T (=DSM 44701T), isolated from a smear-ripened cheese.</title>
        <authorList>
            <consortium name="US DOE Joint Genome Institute (JGI-PGF)"/>
            <person name="Walter F."/>
            <person name="Albersmeier A."/>
            <person name="Kalinowski J."/>
            <person name="Ruckert C."/>
        </authorList>
    </citation>
    <scope>NUCLEOTIDE SEQUENCE</scope>
    <source>
        <strain evidence="2">CGMCC 1.12181</strain>
    </source>
</reference>
<name>A0A917CP78_9GAMM</name>
<dbReference type="PANTHER" id="PTHR47197:SF3">
    <property type="entry name" value="DIHYDRO-HEME D1 DEHYDROGENASE"/>
    <property type="match status" value="1"/>
</dbReference>
<dbReference type="PANTHER" id="PTHR47197">
    <property type="entry name" value="PROTEIN NIRF"/>
    <property type="match status" value="1"/>
</dbReference>
<evidence type="ECO:0000313" key="2">
    <source>
        <dbReference type="EMBL" id="GGF92651.1"/>
    </source>
</evidence>
<keyword evidence="1" id="KW-0812">Transmembrane</keyword>
<dbReference type="Gene3D" id="2.130.10.10">
    <property type="entry name" value="YVTN repeat-like/Quinoprotein amine dehydrogenase"/>
    <property type="match status" value="1"/>
</dbReference>
<gene>
    <name evidence="2" type="ORF">GCM10011365_12370</name>
</gene>
<evidence type="ECO:0000256" key="1">
    <source>
        <dbReference type="SAM" id="Phobius"/>
    </source>
</evidence>
<reference evidence="2" key="2">
    <citation type="submission" date="2020-09" db="EMBL/GenBank/DDBJ databases">
        <authorList>
            <person name="Sun Q."/>
            <person name="Zhou Y."/>
        </authorList>
    </citation>
    <scope>NUCLEOTIDE SEQUENCE</scope>
    <source>
        <strain evidence="2">CGMCC 1.12181</strain>
    </source>
</reference>
<sequence length="372" mass="42044">MTAKVAYLPLIEPDVFYPKETALMAMDLDSGQILDRVEIGDGTKSVFVDDTGKQLYVAIKYEKRIVRLDTSTLKIVEQWNNLPSYPDKIILSEDNKKLYFIQLNVGTGINDLYQIDLNNNQISSVINFSNSAIIKVIYSNNLKYLTLLVENHINDEFSIHTYSSNDLSLKYSSNLTNYLPIDMIDNEGENFYYGDNNQSQFISRKLSDISINWSYSYSGETAYFSPYEKDSSTLIVNGTINNYMINKQTGSGTALTSDGAQINLFGHFEHLKLDSLILINYPEIFCITGMCHLTSKLNISKVNLINNSNEVIYQSQNYLGSNPIGRFVGENFYRGTAVQQVPVLSHLGLFLLLGGFIYLVSLRNIGLKTKNE</sequence>
<protein>
    <submittedName>
        <fullName evidence="2">Uncharacterized protein</fullName>
    </submittedName>
</protein>
<dbReference type="InterPro" id="IPR051200">
    <property type="entry name" value="Host-pathogen_enzymatic-act"/>
</dbReference>
<dbReference type="AlphaFoldDB" id="A0A917CP78"/>
<keyword evidence="3" id="KW-1185">Reference proteome</keyword>
<dbReference type="InterPro" id="IPR015943">
    <property type="entry name" value="WD40/YVTN_repeat-like_dom_sf"/>
</dbReference>
<evidence type="ECO:0000313" key="3">
    <source>
        <dbReference type="Proteomes" id="UP000605253"/>
    </source>
</evidence>
<dbReference type="Proteomes" id="UP000605253">
    <property type="component" value="Unassembled WGS sequence"/>
</dbReference>
<proteinExistence type="predicted"/>
<keyword evidence="1" id="KW-1133">Transmembrane helix</keyword>
<dbReference type="EMBL" id="BMEO01000004">
    <property type="protein sequence ID" value="GGF92651.1"/>
    <property type="molecule type" value="Genomic_DNA"/>
</dbReference>
<dbReference type="SUPFAM" id="SSF50969">
    <property type="entry name" value="YVTN repeat-like/Quinoprotein amine dehydrogenase"/>
    <property type="match status" value="1"/>
</dbReference>
<comment type="caution">
    <text evidence="2">The sequence shown here is derived from an EMBL/GenBank/DDBJ whole genome shotgun (WGS) entry which is preliminary data.</text>
</comment>